<dbReference type="OrthoDB" id="9815791at2"/>
<dbReference type="FunFam" id="3.40.50.1970:FF:000003">
    <property type="entry name" value="Alcohol dehydrogenase, iron-containing"/>
    <property type="match status" value="1"/>
</dbReference>
<feature type="domain" description="Fe-containing alcohol dehydrogenase-like C-terminal" evidence="6">
    <location>
        <begin position="193"/>
        <end position="391"/>
    </location>
</feature>
<dbReference type="PROSITE" id="PS00913">
    <property type="entry name" value="ADH_IRON_1"/>
    <property type="match status" value="1"/>
</dbReference>
<keyword evidence="4" id="KW-0520">NAD</keyword>
<reference evidence="7 8" key="2">
    <citation type="submission" date="2014-09" db="EMBL/GenBank/DDBJ databases">
        <authorList>
            <consortium name="NBRP consortium"/>
            <person name="Sawabe T."/>
            <person name="Meirelles P."/>
            <person name="Nakanishi M."/>
            <person name="Sayaka M."/>
            <person name="Hattori M."/>
            <person name="Ohkuma M."/>
        </authorList>
    </citation>
    <scope>NUCLEOTIDE SEQUENCE [LARGE SCALE GENOMIC DNA]</scope>
    <source>
        <strain evidence="7 8">JCM 19240</strain>
    </source>
</reference>
<gene>
    <name evidence="7" type="ORF">JCM19240_1015</name>
</gene>
<reference evidence="7 8" key="1">
    <citation type="submission" date="2014-09" db="EMBL/GenBank/DDBJ databases">
        <title>Vibrio maritimus JCM 19240. (C210) whole genome shotgun sequence.</title>
        <authorList>
            <person name="Sawabe T."/>
            <person name="Meirelles P."/>
            <person name="Nakanishi M."/>
            <person name="Sayaka M."/>
            <person name="Hattori M."/>
            <person name="Ohkuma M."/>
        </authorList>
    </citation>
    <scope>NUCLEOTIDE SEQUENCE [LARGE SCALE GENOMIC DNA]</scope>
    <source>
        <strain evidence="7 8">JCM 19240</strain>
    </source>
</reference>
<dbReference type="GO" id="GO:0046872">
    <property type="term" value="F:metal ion binding"/>
    <property type="evidence" value="ECO:0007669"/>
    <property type="project" value="InterPro"/>
</dbReference>
<organism evidence="7 8">
    <name type="scientific">Vibrio maritimus</name>
    <dbReference type="NCBI Taxonomy" id="990268"/>
    <lineage>
        <taxon>Bacteria</taxon>
        <taxon>Pseudomonadati</taxon>
        <taxon>Pseudomonadota</taxon>
        <taxon>Gammaproteobacteria</taxon>
        <taxon>Vibrionales</taxon>
        <taxon>Vibrionaceae</taxon>
        <taxon>Vibrio</taxon>
    </lineage>
</organism>
<evidence type="ECO:0000259" key="5">
    <source>
        <dbReference type="Pfam" id="PF00465"/>
    </source>
</evidence>
<dbReference type="CDD" id="cd08194">
    <property type="entry name" value="Fe-ADH-like"/>
    <property type="match status" value="1"/>
</dbReference>
<accession>A0A090TSS8</accession>
<sequence>MNYEVNYESIYCFAKVLEVGEGATARAGEIAIQLGCRRVMIVSDPVMKTLGQVDQLKSVVNQAGVEADVFTDTVPEPTEASILPAVNKVIDGHYDGVIALGGGSVIDSAKAIALLAEHQGRIRDYSVPNIVTSPIMPLIAIPTTAGTGSEVTKVTIITDETNDEKLLCMGPGLIPSAAIIDFTLTMTAPERITADTGIDALTHAIEAYVSGKSGLFTDQQALLAMKLIAPNLREAVNNPDNKDAKEQMMLGATLAGIAFSNASVALVHGMSRPIGAHFHVPHGMSNAMLLPTVTEYSIPAAKTRYAECARAMGVVDASNNDDDAVAALLLELKQINQDLSVPSMSDFGIDKQAFWSNLDIMSEQALASGSPNNNPRIPNKEEVIELYKAAW</sequence>
<dbReference type="Pfam" id="PF00465">
    <property type="entry name" value="Fe-ADH"/>
    <property type="match status" value="1"/>
</dbReference>
<evidence type="ECO:0000256" key="2">
    <source>
        <dbReference type="ARBA" id="ARBA00007358"/>
    </source>
</evidence>
<evidence type="ECO:0000313" key="8">
    <source>
        <dbReference type="Proteomes" id="UP000029224"/>
    </source>
</evidence>
<dbReference type="InterPro" id="IPR018211">
    <property type="entry name" value="ADH_Fe_CS"/>
</dbReference>
<evidence type="ECO:0000256" key="4">
    <source>
        <dbReference type="ARBA" id="ARBA00023027"/>
    </source>
</evidence>
<dbReference type="SUPFAM" id="SSF56796">
    <property type="entry name" value="Dehydroquinate synthase-like"/>
    <property type="match status" value="1"/>
</dbReference>
<name>A0A090TSS8_9VIBR</name>
<dbReference type="FunFam" id="1.20.1090.10:FF:000001">
    <property type="entry name" value="Aldehyde-alcohol dehydrogenase"/>
    <property type="match status" value="1"/>
</dbReference>
<dbReference type="InterPro" id="IPR056798">
    <property type="entry name" value="ADH_Fe_C"/>
</dbReference>
<dbReference type="GO" id="GO:0004022">
    <property type="term" value="F:alcohol dehydrogenase (NAD+) activity"/>
    <property type="evidence" value="ECO:0007669"/>
    <property type="project" value="UniProtKB-EC"/>
</dbReference>
<keyword evidence="3 7" id="KW-0560">Oxidoreductase</keyword>
<dbReference type="PANTHER" id="PTHR11496:SF102">
    <property type="entry name" value="ALCOHOL DEHYDROGENASE 4"/>
    <property type="match status" value="1"/>
</dbReference>
<comment type="similarity">
    <text evidence="2">Belongs to the iron-containing alcohol dehydrogenase family.</text>
</comment>
<proteinExistence type="inferred from homology"/>
<evidence type="ECO:0000256" key="1">
    <source>
        <dbReference type="ARBA" id="ARBA00001962"/>
    </source>
</evidence>
<evidence type="ECO:0000313" key="7">
    <source>
        <dbReference type="EMBL" id="GAL34107.1"/>
    </source>
</evidence>
<dbReference type="AlphaFoldDB" id="A0A090TSS8"/>
<dbReference type="Pfam" id="PF25137">
    <property type="entry name" value="ADH_Fe_C"/>
    <property type="match status" value="1"/>
</dbReference>
<dbReference type="EC" id="1.1.1.1" evidence="7"/>
<comment type="caution">
    <text evidence="7">The sequence shown here is derived from an EMBL/GenBank/DDBJ whole genome shotgun (WGS) entry which is preliminary data.</text>
</comment>
<dbReference type="EMBL" id="BBMT01000004">
    <property type="protein sequence ID" value="GAL34107.1"/>
    <property type="molecule type" value="Genomic_DNA"/>
</dbReference>
<dbReference type="Gene3D" id="1.20.1090.10">
    <property type="entry name" value="Dehydroquinate synthase-like - alpha domain"/>
    <property type="match status" value="1"/>
</dbReference>
<protein>
    <submittedName>
        <fullName evidence="7">Alcohol dehydrogenase</fullName>
        <ecNumber evidence="7">1.1.1.1</ecNumber>
    </submittedName>
</protein>
<dbReference type="InterPro" id="IPR001670">
    <property type="entry name" value="ADH_Fe/GldA"/>
</dbReference>
<evidence type="ECO:0000259" key="6">
    <source>
        <dbReference type="Pfam" id="PF25137"/>
    </source>
</evidence>
<keyword evidence="8" id="KW-1185">Reference proteome</keyword>
<evidence type="ECO:0000256" key="3">
    <source>
        <dbReference type="ARBA" id="ARBA00023002"/>
    </source>
</evidence>
<dbReference type="Proteomes" id="UP000029224">
    <property type="component" value="Unassembled WGS sequence"/>
</dbReference>
<dbReference type="InterPro" id="IPR039697">
    <property type="entry name" value="Alcohol_dehydrogenase_Fe"/>
</dbReference>
<dbReference type="PANTHER" id="PTHR11496">
    <property type="entry name" value="ALCOHOL DEHYDROGENASE"/>
    <property type="match status" value="1"/>
</dbReference>
<feature type="domain" description="Alcohol dehydrogenase iron-type/glycerol dehydrogenase GldA" evidence="5">
    <location>
        <begin position="19"/>
        <end position="181"/>
    </location>
</feature>
<dbReference type="Gene3D" id="3.40.50.1970">
    <property type="match status" value="1"/>
</dbReference>
<comment type="cofactor">
    <cofactor evidence="1">
        <name>Fe cation</name>
        <dbReference type="ChEBI" id="CHEBI:24875"/>
    </cofactor>
</comment>